<dbReference type="FunFam" id="3.10.105.10:FF:000001">
    <property type="entry name" value="Oligopeptide ABC transporter, oligopeptide-binding protein"/>
    <property type="match status" value="1"/>
</dbReference>
<feature type="domain" description="Solute-binding protein family 5" evidence="6">
    <location>
        <begin position="91"/>
        <end position="473"/>
    </location>
</feature>
<dbReference type="AlphaFoldDB" id="A0A290QLM1"/>
<protein>
    <submittedName>
        <fullName evidence="7">Peptide ABC transporter substrate-binding protein</fullName>
    </submittedName>
</protein>
<comment type="similarity">
    <text evidence="2">Belongs to the bacterial solute-binding protein 5 family.</text>
</comment>
<dbReference type="InterPro" id="IPR000914">
    <property type="entry name" value="SBP_5_dom"/>
</dbReference>
<dbReference type="PROSITE" id="PS51257">
    <property type="entry name" value="PROKAR_LIPOPROTEIN"/>
    <property type="match status" value="1"/>
</dbReference>
<feature type="signal peptide" evidence="5">
    <location>
        <begin position="1"/>
        <end position="17"/>
    </location>
</feature>
<dbReference type="Gene3D" id="3.10.105.10">
    <property type="entry name" value="Dipeptide-binding Protein, Domain 3"/>
    <property type="match status" value="1"/>
</dbReference>
<organism evidence="7 8">
    <name type="scientific">Nibricoccus aquaticus</name>
    <dbReference type="NCBI Taxonomy" id="2576891"/>
    <lineage>
        <taxon>Bacteria</taxon>
        <taxon>Pseudomonadati</taxon>
        <taxon>Verrucomicrobiota</taxon>
        <taxon>Opitutia</taxon>
        <taxon>Opitutales</taxon>
        <taxon>Opitutaceae</taxon>
        <taxon>Nibricoccus</taxon>
    </lineage>
</organism>
<evidence type="ECO:0000256" key="5">
    <source>
        <dbReference type="SAM" id="SignalP"/>
    </source>
</evidence>
<dbReference type="Pfam" id="PF00496">
    <property type="entry name" value="SBP_bac_5"/>
    <property type="match status" value="1"/>
</dbReference>
<dbReference type="FunFam" id="3.90.76.10:FF:000001">
    <property type="entry name" value="Oligopeptide ABC transporter substrate-binding protein"/>
    <property type="match status" value="1"/>
</dbReference>
<dbReference type="SUPFAM" id="SSF53850">
    <property type="entry name" value="Periplasmic binding protein-like II"/>
    <property type="match status" value="1"/>
</dbReference>
<evidence type="ECO:0000313" key="7">
    <source>
        <dbReference type="EMBL" id="ATC64922.1"/>
    </source>
</evidence>
<comment type="subcellular location">
    <subcellularLocation>
        <location evidence="1">Cell envelope</location>
    </subcellularLocation>
</comment>
<dbReference type="KEGG" id="vbh:CMV30_13625"/>
<proteinExistence type="inferred from homology"/>
<evidence type="ECO:0000256" key="4">
    <source>
        <dbReference type="ARBA" id="ARBA00022729"/>
    </source>
</evidence>
<dbReference type="GO" id="GO:0015833">
    <property type="term" value="P:peptide transport"/>
    <property type="evidence" value="ECO:0007669"/>
    <property type="project" value="TreeGrafter"/>
</dbReference>
<evidence type="ECO:0000256" key="2">
    <source>
        <dbReference type="ARBA" id="ARBA00005695"/>
    </source>
</evidence>
<dbReference type="GO" id="GO:0030288">
    <property type="term" value="C:outer membrane-bounded periplasmic space"/>
    <property type="evidence" value="ECO:0007669"/>
    <property type="project" value="UniProtKB-ARBA"/>
</dbReference>
<feature type="chain" id="PRO_5012741885" evidence="5">
    <location>
        <begin position="18"/>
        <end position="551"/>
    </location>
</feature>
<accession>A0A290QLM1</accession>
<dbReference type="OrthoDB" id="137511at2"/>
<keyword evidence="3" id="KW-0813">Transport</keyword>
<evidence type="ECO:0000256" key="3">
    <source>
        <dbReference type="ARBA" id="ARBA00022448"/>
    </source>
</evidence>
<name>A0A290QLM1_9BACT</name>
<evidence type="ECO:0000313" key="8">
    <source>
        <dbReference type="Proteomes" id="UP000217265"/>
    </source>
</evidence>
<dbReference type="GO" id="GO:1904680">
    <property type="term" value="F:peptide transmembrane transporter activity"/>
    <property type="evidence" value="ECO:0007669"/>
    <property type="project" value="TreeGrafter"/>
</dbReference>
<reference evidence="7 8" key="1">
    <citation type="submission" date="2017-09" db="EMBL/GenBank/DDBJ databases">
        <title>Complete genome sequence of Verrucomicrobial strain HZ-65, isolated from freshwater.</title>
        <authorList>
            <person name="Choi A."/>
        </authorList>
    </citation>
    <scope>NUCLEOTIDE SEQUENCE [LARGE SCALE GENOMIC DNA]</scope>
    <source>
        <strain evidence="7 8">HZ-65</strain>
    </source>
</reference>
<evidence type="ECO:0000256" key="1">
    <source>
        <dbReference type="ARBA" id="ARBA00004196"/>
    </source>
</evidence>
<sequence length="551" mass="61654">MKSRLLFLTLSTLLAFAAASLGGCRKKADTESASKAGPTPVESGNRTQTLHLGNIGEPNDLDPHVGDSHETFNIISALFEGLAQYDAKTSEPVPAAAERWETSPDGLVWTFHLRKAAKWSNGDPLTAHDFVFGFQRMLSPNLAAQYAQTLYVLKNAEAYNTGKITDASQIGARALDDHTLELSLDHPVPYLAGLVCHSAWYPIHRATIEKFGAIDQRGLPWTRPGNIVSNGYFILADWRPNQFIRLTKSPTYWDRDNVKLNEVLFHPIESADAEERAFRSGQLHITRQVPIPKIATYRKERPDVLKNDPVLSIYYYSLNTEKPPLTDARVRRALALAIDRDQIVKFVTRGGQLPAGHFTPPGTAGFTAQAVTGTDIPTAQKLLAEAGFPGGKGFPRIEILYNTSEGHKSIAEAIQQMWKKNLGVDIGLYNQEAKVWLDSMRQKNYQISRAGWGGDYLDPSTFLDIMLGDSGNNHTNWKNPEYDRVLLEARNTSDQAKRFENFQRAEQILSEDMPIIPIYFYVRNTLVLPEVKGWYGNLLDHHPLKGVYLQP</sequence>
<dbReference type="GO" id="GO:0043190">
    <property type="term" value="C:ATP-binding cassette (ABC) transporter complex"/>
    <property type="evidence" value="ECO:0007669"/>
    <property type="project" value="InterPro"/>
</dbReference>
<dbReference type="EMBL" id="CP023344">
    <property type="protein sequence ID" value="ATC64922.1"/>
    <property type="molecule type" value="Genomic_DNA"/>
</dbReference>
<dbReference type="Proteomes" id="UP000217265">
    <property type="component" value="Chromosome"/>
</dbReference>
<dbReference type="InterPro" id="IPR039424">
    <property type="entry name" value="SBP_5"/>
</dbReference>
<dbReference type="Gene3D" id="3.40.190.10">
    <property type="entry name" value="Periplasmic binding protein-like II"/>
    <property type="match status" value="1"/>
</dbReference>
<dbReference type="PANTHER" id="PTHR30290:SF10">
    <property type="entry name" value="PERIPLASMIC OLIGOPEPTIDE-BINDING PROTEIN-RELATED"/>
    <property type="match status" value="1"/>
</dbReference>
<dbReference type="CDD" id="cd08504">
    <property type="entry name" value="PBP2_OppA"/>
    <property type="match status" value="1"/>
</dbReference>
<dbReference type="PIRSF" id="PIRSF002741">
    <property type="entry name" value="MppA"/>
    <property type="match status" value="1"/>
</dbReference>
<keyword evidence="8" id="KW-1185">Reference proteome</keyword>
<keyword evidence="4 5" id="KW-0732">Signal</keyword>
<dbReference type="InterPro" id="IPR030678">
    <property type="entry name" value="Peptide/Ni-bd"/>
</dbReference>
<dbReference type="Gene3D" id="3.90.76.10">
    <property type="entry name" value="Dipeptide-binding Protein, Domain 1"/>
    <property type="match status" value="1"/>
</dbReference>
<evidence type="ECO:0000259" key="6">
    <source>
        <dbReference type="Pfam" id="PF00496"/>
    </source>
</evidence>
<dbReference type="PANTHER" id="PTHR30290">
    <property type="entry name" value="PERIPLASMIC BINDING COMPONENT OF ABC TRANSPORTER"/>
    <property type="match status" value="1"/>
</dbReference>
<dbReference type="RefSeq" id="WP_096056553.1">
    <property type="nucleotide sequence ID" value="NZ_CP023344.1"/>
</dbReference>
<gene>
    <name evidence="7" type="ORF">CMV30_13625</name>
</gene>